<reference evidence="3 4" key="1">
    <citation type="submission" date="2020-02" db="EMBL/GenBank/DDBJ databases">
        <authorList>
            <person name="Ma Q."/>
            <person name="Huang Y."/>
            <person name="Song X."/>
            <person name="Pei D."/>
        </authorList>
    </citation>
    <scope>NUCLEOTIDE SEQUENCE [LARGE SCALE GENOMIC DNA]</scope>
    <source>
        <strain evidence="3">Sxm20200214</strain>
        <tissue evidence="3">Leaf</tissue>
    </source>
</reference>
<sequence length="85" mass="9166">MIKIMKLFALTMVVTLLLLASGLAQARTEPIQTDSNPIHIPPSFSTEPFPSPKPNQDEKISVEQFPIPIPKICPPGFPGCPPASS</sequence>
<protein>
    <submittedName>
        <fullName evidence="3">Uncharacterized protein</fullName>
    </submittedName>
</protein>
<organism evidence="3 4">
    <name type="scientific">Brassica carinata</name>
    <name type="common">Ethiopian mustard</name>
    <name type="synonym">Abyssinian cabbage</name>
    <dbReference type="NCBI Taxonomy" id="52824"/>
    <lineage>
        <taxon>Eukaryota</taxon>
        <taxon>Viridiplantae</taxon>
        <taxon>Streptophyta</taxon>
        <taxon>Embryophyta</taxon>
        <taxon>Tracheophyta</taxon>
        <taxon>Spermatophyta</taxon>
        <taxon>Magnoliopsida</taxon>
        <taxon>eudicotyledons</taxon>
        <taxon>Gunneridae</taxon>
        <taxon>Pentapetalae</taxon>
        <taxon>rosids</taxon>
        <taxon>malvids</taxon>
        <taxon>Brassicales</taxon>
        <taxon>Brassicaceae</taxon>
        <taxon>Brassiceae</taxon>
        <taxon>Brassica</taxon>
    </lineage>
</organism>
<dbReference type="OrthoDB" id="1108997at2759"/>
<keyword evidence="2" id="KW-0732">Signal</keyword>
<dbReference type="EMBL" id="JAAMPC010000012">
    <property type="protein sequence ID" value="KAG2276435.1"/>
    <property type="molecule type" value="Genomic_DNA"/>
</dbReference>
<proteinExistence type="predicted"/>
<evidence type="ECO:0000256" key="1">
    <source>
        <dbReference type="SAM" id="MobiDB-lite"/>
    </source>
</evidence>
<keyword evidence="4" id="KW-1185">Reference proteome</keyword>
<feature type="signal peptide" evidence="2">
    <location>
        <begin position="1"/>
        <end position="26"/>
    </location>
</feature>
<evidence type="ECO:0000256" key="2">
    <source>
        <dbReference type="SAM" id="SignalP"/>
    </source>
</evidence>
<comment type="caution">
    <text evidence="3">The sequence shown here is derived from an EMBL/GenBank/DDBJ whole genome shotgun (WGS) entry which is preliminary data.</text>
</comment>
<feature type="region of interest" description="Disordered" evidence="1">
    <location>
        <begin position="31"/>
        <end position="61"/>
    </location>
</feature>
<evidence type="ECO:0000313" key="3">
    <source>
        <dbReference type="EMBL" id="KAG2276435.1"/>
    </source>
</evidence>
<gene>
    <name evidence="3" type="ORF">Bca52824_058990</name>
</gene>
<accession>A0A8X7UE92</accession>
<dbReference type="Proteomes" id="UP000886595">
    <property type="component" value="Unassembled WGS sequence"/>
</dbReference>
<feature type="chain" id="PRO_5036462320" evidence="2">
    <location>
        <begin position="27"/>
        <end position="85"/>
    </location>
</feature>
<dbReference type="AlphaFoldDB" id="A0A8X7UE92"/>
<evidence type="ECO:0000313" key="4">
    <source>
        <dbReference type="Proteomes" id="UP000886595"/>
    </source>
</evidence>
<name>A0A8X7UE92_BRACI</name>